<dbReference type="InterPro" id="IPR036291">
    <property type="entry name" value="NAD(P)-bd_dom_sf"/>
</dbReference>
<dbReference type="Gene3D" id="3.40.50.720">
    <property type="entry name" value="NAD(P)-binding Rossmann-like Domain"/>
    <property type="match status" value="1"/>
</dbReference>
<keyword evidence="2" id="KW-0560">Oxidoreductase</keyword>
<dbReference type="AlphaFoldDB" id="A0A1G2AB66"/>
<evidence type="ECO:0000256" key="1">
    <source>
        <dbReference type="ARBA" id="ARBA00010944"/>
    </source>
</evidence>
<dbReference type="CDD" id="cd05254">
    <property type="entry name" value="dTDP_HR_like_SDR_e"/>
    <property type="match status" value="1"/>
</dbReference>
<comment type="caution">
    <text evidence="4">The sequence shown here is derived from an EMBL/GenBank/DDBJ whole genome shotgun (WGS) entry which is preliminary data.</text>
</comment>
<evidence type="ECO:0000259" key="3">
    <source>
        <dbReference type="Pfam" id="PF04321"/>
    </source>
</evidence>
<accession>A0A1G2AB66</accession>
<reference evidence="4 5" key="1">
    <citation type="journal article" date="2016" name="Nat. Commun.">
        <title>Thousands of microbial genomes shed light on interconnected biogeochemical processes in an aquifer system.</title>
        <authorList>
            <person name="Anantharaman K."/>
            <person name="Brown C.T."/>
            <person name="Hug L.A."/>
            <person name="Sharon I."/>
            <person name="Castelle C.J."/>
            <person name="Probst A.J."/>
            <person name="Thomas B.C."/>
            <person name="Singh A."/>
            <person name="Wilkins M.J."/>
            <person name="Karaoz U."/>
            <person name="Brodie E.L."/>
            <person name="Williams K.H."/>
            <person name="Hubbard S.S."/>
            <person name="Banfield J.F."/>
        </authorList>
    </citation>
    <scope>NUCLEOTIDE SEQUENCE [LARGE SCALE GENOMIC DNA]</scope>
</reference>
<name>A0A1G2AB66_9BACT</name>
<protein>
    <recommendedName>
        <fullName evidence="2">dTDP-4-dehydrorhamnose reductase</fullName>
        <ecNumber evidence="2">1.1.1.133</ecNumber>
    </recommendedName>
</protein>
<sequence length="295" mass="33554">MLGQAILKAFNKNDSEGTSFHIIAYGRGELDITNKKSVHEKIQKLKPEVVINATGYTNVDGAETEREKAFAVNAEGVWYVAEICAQVKATLFHFSTDYIFDGKEPEGYREDDTAHINPLNVYGDSKRAGELRIENKELNYFIIRTSWLYGAGGKNFVDTLLTRARDGQMEFKVVNDQFGKPTYTGDLAEQVLWLIERRGELKSGIYHCANEINSITHSVAGISWYDFAREIFKQAHELGIIKKAPLVVPCATFEFQRPAKRPQYSVIRNTKLSPMREWKGALRDYLTGIFLDIKR</sequence>
<dbReference type="GO" id="GO:0005829">
    <property type="term" value="C:cytosol"/>
    <property type="evidence" value="ECO:0007669"/>
    <property type="project" value="TreeGrafter"/>
</dbReference>
<feature type="domain" description="RmlD-like substrate binding" evidence="3">
    <location>
        <begin position="2"/>
        <end position="287"/>
    </location>
</feature>
<gene>
    <name evidence="4" type="ORF">A3H61_00960</name>
</gene>
<dbReference type="SUPFAM" id="SSF51735">
    <property type="entry name" value="NAD(P)-binding Rossmann-fold domains"/>
    <property type="match status" value="1"/>
</dbReference>
<dbReference type="InterPro" id="IPR005913">
    <property type="entry name" value="dTDP_dehydrorham_reduct"/>
</dbReference>
<dbReference type="EMBL" id="MHJU01000014">
    <property type="protein sequence ID" value="OGY73287.1"/>
    <property type="molecule type" value="Genomic_DNA"/>
</dbReference>
<evidence type="ECO:0000313" key="4">
    <source>
        <dbReference type="EMBL" id="OGY73287.1"/>
    </source>
</evidence>
<evidence type="ECO:0000256" key="2">
    <source>
        <dbReference type="RuleBase" id="RU364082"/>
    </source>
</evidence>
<comment type="function">
    <text evidence="2">Catalyzes the reduction of dTDP-6-deoxy-L-lyxo-4-hexulose to yield dTDP-L-rhamnose.</text>
</comment>
<dbReference type="PANTHER" id="PTHR10491">
    <property type="entry name" value="DTDP-4-DEHYDRORHAMNOSE REDUCTASE"/>
    <property type="match status" value="1"/>
</dbReference>
<dbReference type="GO" id="GO:0019305">
    <property type="term" value="P:dTDP-rhamnose biosynthetic process"/>
    <property type="evidence" value="ECO:0007669"/>
    <property type="project" value="UniProtKB-UniPathway"/>
</dbReference>
<dbReference type="InterPro" id="IPR029903">
    <property type="entry name" value="RmlD-like-bd"/>
</dbReference>
<dbReference type="EC" id="1.1.1.133" evidence="2"/>
<dbReference type="Proteomes" id="UP000178315">
    <property type="component" value="Unassembled WGS sequence"/>
</dbReference>
<proteinExistence type="inferred from homology"/>
<evidence type="ECO:0000313" key="5">
    <source>
        <dbReference type="Proteomes" id="UP000178315"/>
    </source>
</evidence>
<dbReference type="UniPathway" id="UPA00124"/>
<keyword evidence="2" id="KW-0521">NADP</keyword>
<dbReference type="GO" id="GO:0008831">
    <property type="term" value="F:dTDP-4-dehydrorhamnose reductase activity"/>
    <property type="evidence" value="ECO:0007669"/>
    <property type="project" value="UniProtKB-EC"/>
</dbReference>
<comment type="pathway">
    <text evidence="2">Carbohydrate biosynthesis; dTDP-L-rhamnose biosynthesis.</text>
</comment>
<dbReference type="Pfam" id="PF04321">
    <property type="entry name" value="RmlD_sub_bind"/>
    <property type="match status" value="1"/>
</dbReference>
<comment type="similarity">
    <text evidence="1 2">Belongs to the dTDP-4-dehydrorhamnose reductase family.</text>
</comment>
<dbReference type="PANTHER" id="PTHR10491:SF4">
    <property type="entry name" value="METHIONINE ADENOSYLTRANSFERASE 2 SUBUNIT BETA"/>
    <property type="match status" value="1"/>
</dbReference>
<dbReference type="NCBIfam" id="TIGR01214">
    <property type="entry name" value="rmlD"/>
    <property type="match status" value="1"/>
</dbReference>
<dbReference type="Gene3D" id="3.90.25.10">
    <property type="entry name" value="UDP-galactose 4-epimerase, domain 1"/>
    <property type="match status" value="1"/>
</dbReference>
<organism evidence="4 5">
    <name type="scientific">Candidatus Jacksonbacteria bacterium RIFCSPLOWO2_02_FULL_44_20</name>
    <dbReference type="NCBI Taxonomy" id="1798460"/>
    <lineage>
        <taxon>Bacteria</taxon>
        <taxon>Candidatus Jacksoniibacteriota</taxon>
    </lineage>
</organism>